<proteinExistence type="predicted"/>
<reference evidence="1" key="1">
    <citation type="submission" date="2022-04" db="EMBL/GenBank/DDBJ databases">
        <title>Genome of the entomopathogenic fungus Entomophthora muscae.</title>
        <authorList>
            <person name="Elya C."/>
            <person name="Lovett B.R."/>
            <person name="Lee E."/>
            <person name="Macias A.M."/>
            <person name="Hajek A.E."/>
            <person name="De Bivort B.L."/>
            <person name="Kasson M.T."/>
            <person name="De Fine Licht H.H."/>
            <person name="Stajich J.E."/>
        </authorList>
    </citation>
    <scope>NUCLEOTIDE SEQUENCE</scope>
    <source>
        <strain evidence="1">Berkeley</strain>
    </source>
</reference>
<name>A0ACC2TVF5_9FUNG</name>
<protein>
    <submittedName>
        <fullName evidence="1">Uncharacterized protein</fullName>
    </submittedName>
</protein>
<dbReference type="Proteomes" id="UP001165960">
    <property type="component" value="Unassembled WGS sequence"/>
</dbReference>
<accession>A0ACC2TVF5</accession>
<comment type="caution">
    <text evidence="1">The sequence shown here is derived from an EMBL/GenBank/DDBJ whole genome shotgun (WGS) entry which is preliminary data.</text>
</comment>
<keyword evidence="2" id="KW-1185">Reference proteome</keyword>
<dbReference type="EMBL" id="QTSX02002141">
    <property type="protein sequence ID" value="KAJ9078658.1"/>
    <property type="molecule type" value="Genomic_DNA"/>
</dbReference>
<evidence type="ECO:0000313" key="1">
    <source>
        <dbReference type="EMBL" id="KAJ9078658.1"/>
    </source>
</evidence>
<organism evidence="1 2">
    <name type="scientific">Entomophthora muscae</name>
    <dbReference type="NCBI Taxonomy" id="34485"/>
    <lineage>
        <taxon>Eukaryota</taxon>
        <taxon>Fungi</taxon>
        <taxon>Fungi incertae sedis</taxon>
        <taxon>Zoopagomycota</taxon>
        <taxon>Entomophthoromycotina</taxon>
        <taxon>Entomophthoromycetes</taxon>
        <taxon>Entomophthorales</taxon>
        <taxon>Entomophthoraceae</taxon>
        <taxon>Entomophthora</taxon>
    </lineage>
</organism>
<sequence>MQINGRNLDRMDGLYTAPFTRSYVTSEPLTSETATSASRSIGHSPSPELNAIDGADATNPRQSFFRQLFTTLASGSDLEPDEAAPFTITSRDGRYSLTASFANGEDTPNSRLSPFLQLITGMTGNPGDYALGPNALDNIITQLMEQTSSANAPPPASKETIKKIPFKKITILEINAHEECPVCKEEFVLDEEIRLLPCKHRYHSDCIVPWLTRNGTCPVCRFSFHGPDVVHPEYAEETPQDPESAISLD</sequence>
<gene>
    <name evidence="1" type="ORF">DSO57_1004615</name>
</gene>
<evidence type="ECO:0000313" key="2">
    <source>
        <dbReference type="Proteomes" id="UP001165960"/>
    </source>
</evidence>